<comment type="caution">
    <text evidence="5">The sequence shown here is derived from an EMBL/GenBank/DDBJ whole genome shotgun (WGS) entry which is preliminary data.</text>
</comment>
<dbReference type="Pfam" id="PF01934">
    <property type="entry name" value="HepT-like"/>
    <property type="match status" value="1"/>
</dbReference>
<keyword evidence="3" id="KW-0378">Hydrolase</keyword>
<dbReference type="EMBL" id="PIUM01000006">
    <property type="protein sequence ID" value="PKU25122.1"/>
    <property type="molecule type" value="Genomic_DNA"/>
</dbReference>
<keyword evidence="6" id="KW-1185">Reference proteome</keyword>
<dbReference type="GO" id="GO:0110001">
    <property type="term" value="C:toxin-antitoxin complex"/>
    <property type="evidence" value="ECO:0007669"/>
    <property type="project" value="InterPro"/>
</dbReference>
<gene>
    <name evidence="5" type="ORF">CWS72_07945</name>
</gene>
<evidence type="ECO:0000256" key="2">
    <source>
        <dbReference type="ARBA" id="ARBA00022722"/>
    </source>
</evidence>
<evidence type="ECO:0000256" key="1">
    <source>
        <dbReference type="ARBA" id="ARBA00022649"/>
    </source>
</evidence>
<protein>
    <recommendedName>
        <fullName evidence="7">DUF86 domain-containing protein</fullName>
    </recommendedName>
</protein>
<reference evidence="6" key="1">
    <citation type="submission" date="2017-12" db="EMBL/GenBank/DDBJ databases">
        <title>Draft genome sequence of Telmatospirillum siberiense 26-4b1T, an acidotolerant peatland alphaproteobacterium potentially involved in sulfur cycling.</title>
        <authorList>
            <person name="Hausmann B."/>
            <person name="Pjevac P."/>
            <person name="Schreck K."/>
            <person name="Herbold C.W."/>
            <person name="Daims H."/>
            <person name="Wagner M."/>
            <person name="Pester M."/>
            <person name="Loy A."/>
        </authorList>
    </citation>
    <scope>NUCLEOTIDE SEQUENCE [LARGE SCALE GENOMIC DNA]</scope>
    <source>
        <strain evidence="6">26-4b1</strain>
    </source>
</reference>
<dbReference type="GO" id="GO:0016787">
    <property type="term" value="F:hydrolase activity"/>
    <property type="evidence" value="ECO:0007669"/>
    <property type="project" value="UniProtKB-KW"/>
</dbReference>
<comment type="similarity">
    <text evidence="4">Belongs to the HepT RNase toxin family.</text>
</comment>
<keyword evidence="1" id="KW-1277">Toxin-antitoxin system</keyword>
<accession>A0A2N3PXI9</accession>
<evidence type="ECO:0000256" key="3">
    <source>
        <dbReference type="ARBA" id="ARBA00022801"/>
    </source>
</evidence>
<name>A0A2N3PXI9_9PROT</name>
<evidence type="ECO:0000313" key="6">
    <source>
        <dbReference type="Proteomes" id="UP000233293"/>
    </source>
</evidence>
<dbReference type="Gene3D" id="1.20.120.580">
    <property type="entry name" value="bsu32300-like"/>
    <property type="match status" value="1"/>
</dbReference>
<dbReference type="AlphaFoldDB" id="A0A2N3PXI9"/>
<evidence type="ECO:0008006" key="7">
    <source>
        <dbReference type="Google" id="ProtNLM"/>
    </source>
</evidence>
<evidence type="ECO:0000256" key="4">
    <source>
        <dbReference type="ARBA" id="ARBA00024207"/>
    </source>
</evidence>
<dbReference type="InterPro" id="IPR037038">
    <property type="entry name" value="HepT-like_sf"/>
</dbReference>
<keyword evidence="2" id="KW-0540">Nuclease</keyword>
<sequence>MIAFRNRLIHGYWSVDLILVWDVVNHDLPVLKAEVTRLLAESGPPAS</sequence>
<dbReference type="GO" id="GO:0004540">
    <property type="term" value="F:RNA nuclease activity"/>
    <property type="evidence" value="ECO:0007669"/>
    <property type="project" value="InterPro"/>
</dbReference>
<evidence type="ECO:0000313" key="5">
    <source>
        <dbReference type="EMBL" id="PKU25122.1"/>
    </source>
</evidence>
<dbReference type="OrthoDB" id="4829434at2"/>
<organism evidence="5 6">
    <name type="scientific">Telmatospirillum siberiense</name>
    <dbReference type="NCBI Taxonomy" id="382514"/>
    <lineage>
        <taxon>Bacteria</taxon>
        <taxon>Pseudomonadati</taxon>
        <taxon>Pseudomonadota</taxon>
        <taxon>Alphaproteobacteria</taxon>
        <taxon>Rhodospirillales</taxon>
        <taxon>Rhodospirillaceae</taxon>
        <taxon>Telmatospirillum</taxon>
    </lineage>
</organism>
<dbReference type="Proteomes" id="UP000233293">
    <property type="component" value="Unassembled WGS sequence"/>
</dbReference>
<dbReference type="InterPro" id="IPR008201">
    <property type="entry name" value="HepT-like"/>
</dbReference>
<proteinExistence type="inferred from homology"/>